<organism evidence="11 12">
    <name type="scientific">Enterobacter sichuanensis</name>
    <dbReference type="NCBI Taxonomy" id="2071710"/>
    <lineage>
        <taxon>Bacteria</taxon>
        <taxon>Pseudomonadati</taxon>
        <taxon>Pseudomonadota</taxon>
        <taxon>Gammaproteobacteria</taxon>
        <taxon>Enterobacterales</taxon>
        <taxon>Enterobacteriaceae</taxon>
        <taxon>Enterobacter</taxon>
        <taxon>Enterobacter cloacae complex</taxon>
    </lineage>
</organism>
<dbReference type="InterPro" id="IPR004960">
    <property type="entry name" value="LipA_acyltrans"/>
</dbReference>
<dbReference type="PIRSF" id="PIRSF026649">
    <property type="entry name" value="MsbB"/>
    <property type="match status" value="1"/>
</dbReference>
<dbReference type="InterPro" id="IPR011920">
    <property type="entry name" value="Lipid_A_LpxL_LpxP"/>
</dbReference>
<comment type="subcellular location">
    <subcellularLocation>
        <location evidence="9">Cell inner membrane</location>
        <topology evidence="9">Single-pass membrane protein</topology>
    </subcellularLocation>
</comment>
<reference evidence="11 12" key="1">
    <citation type="submission" date="2015-03" db="EMBL/GenBank/DDBJ databases">
        <authorList>
            <person name="McCorrison J."/>
            <person name="Sanka R."/>
            <person name="Adams M."/>
            <person name="Brinkac L."/>
            <person name="Nierman W."/>
            <person name="Sutton G."/>
            <person name="Nelson K."/>
            <person name="Kiedrowski L."/>
            <person name="Guerrero D."/>
            <person name="Bonomo R."/>
        </authorList>
    </citation>
    <scope>NUCLEOTIDE SEQUENCE [LARGE SCALE GENOMIC DNA]</scope>
    <source>
        <strain evidence="11 12">35699</strain>
    </source>
</reference>
<dbReference type="EC" id="2.3.1.241" evidence="9"/>
<evidence type="ECO:0000256" key="10">
    <source>
        <dbReference type="SAM" id="MobiDB-lite"/>
    </source>
</evidence>
<dbReference type="GO" id="GO:0008913">
    <property type="term" value="F:Kdo2-lipid IVA acyltransferase activity"/>
    <property type="evidence" value="ECO:0007669"/>
    <property type="project" value="UniProtKB-EC"/>
</dbReference>
<dbReference type="GO" id="GO:0036104">
    <property type="term" value="P:Kdo2-lipid A biosynthetic process"/>
    <property type="evidence" value="ECO:0007669"/>
    <property type="project" value="UniProtKB-UniRule"/>
</dbReference>
<dbReference type="EMBL" id="JZYX01000010">
    <property type="protein sequence ID" value="KJN29772.1"/>
    <property type="molecule type" value="Genomic_DNA"/>
</dbReference>
<proteinExistence type="inferred from homology"/>
<sequence>MTKLPRFSLAFLHPRYWLSWTGIAALWLIMLLPYPLLFRIGHGLGRLAMRLLPRRVAIARRNLELCFPEMSADERETLLQRNFESVGMGVIETGMAWFWPAWRVRKCFTVTGYEHMEKAREKGNGVVLVGMHFLTLELGARIFGMLNPGIGVYRPNNNALLDWLQTRGRLRSNKTMLDRHDLKGMIRSLKQNEILWYAPDHDYGKTNSVFVPFFAVPDAATTAGSYMLVKSARPAVVPFVPRRKADGSGYELIILEDISEALQGGDKEAVATQMNRAIEHAVRMAPEQYMWLHRRFKTRPEGVPDRYARQKQAATRHDILSAGDFSDSSGVQN</sequence>
<feature type="transmembrane region" description="Helical" evidence="9">
    <location>
        <begin position="20"/>
        <end position="40"/>
    </location>
</feature>
<keyword evidence="4 9" id="KW-0812">Transmembrane</keyword>
<dbReference type="PANTHER" id="PTHR30606:SF9">
    <property type="entry name" value="LIPID A BIOSYNTHESIS LAUROYLTRANSFERASE"/>
    <property type="match status" value="1"/>
</dbReference>
<dbReference type="UniPathway" id="UPA00360">
    <property type="reaction ID" value="UER00485"/>
</dbReference>
<evidence type="ECO:0000313" key="11">
    <source>
        <dbReference type="EMBL" id="KJN29772.1"/>
    </source>
</evidence>
<evidence type="ECO:0000256" key="7">
    <source>
        <dbReference type="ARBA" id="ARBA00023136"/>
    </source>
</evidence>
<evidence type="ECO:0000256" key="8">
    <source>
        <dbReference type="ARBA" id="ARBA00023315"/>
    </source>
</evidence>
<feature type="region of interest" description="Disordered" evidence="10">
    <location>
        <begin position="309"/>
        <end position="333"/>
    </location>
</feature>
<dbReference type="AlphaFoldDB" id="A0A0F1B6C6"/>
<dbReference type="RefSeq" id="WP_045285031.1">
    <property type="nucleotide sequence ID" value="NZ_JZYX01000010.1"/>
</dbReference>
<dbReference type="Pfam" id="PF03279">
    <property type="entry name" value="Lip_A_acyltrans"/>
    <property type="match status" value="1"/>
</dbReference>
<evidence type="ECO:0000256" key="5">
    <source>
        <dbReference type="ARBA" id="ARBA00022985"/>
    </source>
</evidence>
<dbReference type="GO" id="GO:0009245">
    <property type="term" value="P:lipid A biosynthetic process"/>
    <property type="evidence" value="ECO:0007669"/>
    <property type="project" value="InterPro"/>
</dbReference>
<evidence type="ECO:0000256" key="4">
    <source>
        <dbReference type="ARBA" id="ARBA00022692"/>
    </source>
</evidence>
<dbReference type="UniPathway" id="UPA00030"/>
<dbReference type="NCBIfam" id="TIGR02207">
    <property type="entry name" value="lipid_A_htrB"/>
    <property type="match status" value="1"/>
</dbReference>
<feature type="short sequence motif" description="HXXXXD motif" evidence="9">
    <location>
        <begin position="132"/>
        <end position="137"/>
    </location>
</feature>
<dbReference type="NCBIfam" id="NF005340">
    <property type="entry name" value="PRK06860.1"/>
    <property type="match status" value="1"/>
</dbReference>
<dbReference type="GO" id="GO:0005886">
    <property type="term" value="C:plasma membrane"/>
    <property type="evidence" value="ECO:0007669"/>
    <property type="project" value="UniProtKB-SubCell"/>
</dbReference>
<comment type="pathway">
    <text evidence="9">Bacterial outer membrane biogenesis; lipopolysaccharide biosynthesis.</text>
</comment>
<dbReference type="Proteomes" id="UP000033352">
    <property type="component" value="Unassembled WGS sequence"/>
</dbReference>
<keyword evidence="6 9" id="KW-1133">Transmembrane helix</keyword>
<comment type="pathway">
    <text evidence="9">Glycolipid biosynthesis; KDO(2)-lipid A biosynthesis; KDO(2)-lipid A from CMP-3-deoxy-D-manno-octulosonate and lipid IV(A): step 3/4.</text>
</comment>
<keyword evidence="7 9" id="KW-0472">Membrane</keyword>
<dbReference type="PANTHER" id="PTHR30606">
    <property type="entry name" value="LIPID A BIOSYNTHESIS LAUROYL ACYLTRANSFERASE"/>
    <property type="match status" value="1"/>
</dbReference>
<evidence type="ECO:0000256" key="9">
    <source>
        <dbReference type="HAMAP-Rule" id="MF_01942"/>
    </source>
</evidence>
<evidence type="ECO:0000256" key="3">
    <source>
        <dbReference type="ARBA" id="ARBA00022679"/>
    </source>
</evidence>
<dbReference type="HAMAP" id="MF_01942">
    <property type="entry name" value="Lipid_A_LpxL_LpxP"/>
    <property type="match status" value="1"/>
</dbReference>
<evidence type="ECO:0000256" key="6">
    <source>
        <dbReference type="ARBA" id="ARBA00022989"/>
    </source>
</evidence>
<keyword evidence="3 9" id="KW-0808">Transferase</keyword>
<keyword evidence="8 9" id="KW-0012">Acyltransferase</keyword>
<name>A0A0F1B6C6_9ENTR</name>
<evidence type="ECO:0000313" key="12">
    <source>
        <dbReference type="Proteomes" id="UP000033352"/>
    </source>
</evidence>
<accession>A0A0F1B6C6</accession>
<keyword evidence="5 9" id="KW-0448">Lipopolysaccharide biosynthesis</keyword>
<dbReference type="PATRIC" id="fig|1619248.3.peg.165"/>
<keyword evidence="1 9" id="KW-1003">Cell membrane</keyword>
<dbReference type="CDD" id="cd07984">
    <property type="entry name" value="LPLAT_LABLAT-like"/>
    <property type="match status" value="1"/>
</dbReference>
<evidence type="ECO:0000256" key="1">
    <source>
        <dbReference type="ARBA" id="ARBA00022475"/>
    </source>
</evidence>
<dbReference type="OrthoDB" id="9803456at2"/>
<dbReference type="GO" id="GO:0009103">
    <property type="term" value="P:lipopolysaccharide biosynthetic process"/>
    <property type="evidence" value="ECO:0007669"/>
    <property type="project" value="UniProtKB-UniRule"/>
</dbReference>
<comment type="caution">
    <text evidence="11">The sequence shown here is derived from an EMBL/GenBank/DDBJ whole genome shotgun (WGS) entry which is preliminary data.</text>
</comment>
<comment type="function">
    <text evidence="9">Catalyzes the transfer of an acyl chain from an acyl-[acyl-carrier-protein] (ACP) to a Kdo(2)-lipid IV(A) to form a Kdo(2)-(acyl)-lipid IV(A).</text>
</comment>
<comment type="similarity">
    <text evidence="9">Belongs to the LpxL/LpxM/LpxP family.</text>
</comment>
<evidence type="ECO:0000256" key="2">
    <source>
        <dbReference type="ARBA" id="ARBA00022519"/>
    </source>
</evidence>
<protein>
    <recommendedName>
        <fullName evidence="9">Lipid A biosynthesis acyltransferase</fullName>
        <ecNumber evidence="9">2.3.1.241</ecNumber>
    </recommendedName>
    <alternativeName>
        <fullName evidence="9">Kdo(2)-lipid IV(A) acyltransferase</fullName>
    </alternativeName>
</protein>
<gene>
    <name evidence="9" type="primary">lpxL</name>
    <name evidence="11" type="ORF">SS37_06290</name>
</gene>
<keyword evidence="2 9" id="KW-0997">Cell inner membrane</keyword>
<comment type="catalytic activity">
    <reaction evidence="9">
        <text>an alpha-Kdo-(2-&gt;4)-alpha-Kdo-(2-&gt;6)-lipid IVA + a fatty acyl-[ACP] = an alpha-Kdo-(2-&gt;4)-alpha-Kdo-(2-&gt;6)-(acyl)-lipid IVA + holo-[ACP]</text>
        <dbReference type="Rhea" id="RHEA:69396"/>
        <dbReference type="Rhea" id="RHEA-COMP:9685"/>
        <dbReference type="Rhea" id="RHEA-COMP:14125"/>
        <dbReference type="ChEBI" id="CHEBI:64479"/>
        <dbReference type="ChEBI" id="CHEBI:138651"/>
        <dbReference type="ChEBI" id="CHEBI:176429"/>
        <dbReference type="ChEBI" id="CHEBI:176430"/>
        <dbReference type="EC" id="2.3.1.241"/>
    </reaction>
</comment>